<feature type="transmembrane region" description="Helical" evidence="1">
    <location>
        <begin position="88"/>
        <end position="107"/>
    </location>
</feature>
<feature type="transmembrane region" description="Helical" evidence="1">
    <location>
        <begin position="144"/>
        <end position="168"/>
    </location>
</feature>
<dbReference type="GeneID" id="106668180"/>
<dbReference type="GO" id="GO:0022857">
    <property type="term" value="F:transmembrane transporter activity"/>
    <property type="evidence" value="ECO:0007669"/>
    <property type="project" value="InterPro"/>
</dbReference>
<dbReference type="KEGG" id="clec:106668180"/>
<evidence type="ECO:0000313" key="3">
    <source>
        <dbReference type="Proteomes" id="UP000494040"/>
    </source>
</evidence>
<organism evidence="2 3">
    <name type="scientific">Cimex lectularius</name>
    <name type="common">Bed bug</name>
    <name type="synonym">Acanthia lectularia</name>
    <dbReference type="NCBI Taxonomy" id="79782"/>
    <lineage>
        <taxon>Eukaryota</taxon>
        <taxon>Metazoa</taxon>
        <taxon>Ecdysozoa</taxon>
        <taxon>Arthropoda</taxon>
        <taxon>Hexapoda</taxon>
        <taxon>Insecta</taxon>
        <taxon>Pterygota</taxon>
        <taxon>Neoptera</taxon>
        <taxon>Paraneoptera</taxon>
        <taxon>Hemiptera</taxon>
        <taxon>Heteroptera</taxon>
        <taxon>Panheteroptera</taxon>
        <taxon>Cimicomorpha</taxon>
        <taxon>Cimicidae</taxon>
        <taxon>Cimex</taxon>
    </lineage>
</organism>
<accession>A0A8I6RWN7</accession>
<dbReference type="OrthoDB" id="6499973at2759"/>
<feature type="transmembrane region" description="Helical" evidence="1">
    <location>
        <begin position="59"/>
        <end position="81"/>
    </location>
</feature>
<protein>
    <recommendedName>
        <fullName evidence="4">Karmoisin</fullName>
    </recommendedName>
</protein>
<feature type="transmembrane region" description="Helical" evidence="1">
    <location>
        <begin position="288"/>
        <end position="305"/>
    </location>
</feature>
<feature type="transmembrane region" description="Helical" evidence="1">
    <location>
        <begin position="311"/>
        <end position="337"/>
    </location>
</feature>
<dbReference type="CTD" id="45883"/>
<dbReference type="SUPFAM" id="SSF103473">
    <property type="entry name" value="MFS general substrate transporter"/>
    <property type="match status" value="1"/>
</dbReference>
<proteinExistence type="predicted"/>
<dbReference type="OMA" id="LSYRIWA"/>
<evidence type="ECO:0008006" key="4">
    <source>
        <dbReference type="Google" id="ProtNLM"/>
    </source>
</evidence>
<keyword evidence="3" id="KW-1185">Reference proteome</keyword>
<dbReference type="RefSeq" id="XP_014252182.1">
    <property type="nucleotide sequence ID" value="XM_014396696.2"/>
</dbReference>
<dbReference type="AlphaFoldDB" id="A0A8I6RWN7"/>
<keyword evidence="1" id="KW-1133">Transmembrane helix</keyword>
<name>A0A8I6RWN7_CIMLE</name>
<dbReference type="FunFam" id="1.20.1250.20:FF:000413">
    <property type="entry name" value="Karmoisin, isoform B"/>
    <property type="match status" value="1"/>
</dbReference>
<feature type="transmembrane region" description="Helical" evidence="1">
    <location>
        <begin position="174"/>
        <end position="197"/>
    </location>
</feature>
<dbReference type="PANTHER" id="PTHR11360">
    <property type="entry name" value="MONOCARBOXYLATE TRANSPORTER"/>
    <property type="match status" value="1"/>
</dbReference>
<dbReference type="Gene3D" id="1.20.1250.20">
    <property type="entry name" value="MFS general substrate transporter like domains"/>
    <property type="match status" value="2"/>
</dbReference>
<dbReference type="InterPro" id="IPR011701">
    <property type="entry name" value="MFS"/>
</dbReference>
<dbReference type="InterPro" id="IPR050327">
    <property type="entry name" value="Proton-linked_MCT"/>
</dbReference>
<dbReference type="Pfam" id="PF07690">
    <property type="entry name" value="MFS_1"/>
    <property type="match status" value="1"/>
</dbReference>
<evidence type="ECO:0000256" key="1">
    <source>
        <dbReference type="SAM" id="Phobius"/>
    </source>
</evidence>
<feature type="transmembrane region" description="Helical" evidence="1">
    <location>
        <begin position="377"/>
        <end position="398"/>
    </location>
</feature>
<dbReference type="InterPro" id="IPR036259">
    <property type="entry name" value="MFS_trans_sf"/>
</dbReference>
<feature type="transmembrane region" description="Helical" evidence="1">
    <location>
        <begin position="113"/>
        <end position="137"/>
    </location>
</feature>
<feature type="transmembrane region" description="Helical" evidence="1">
    <location>
        <begin position="349"/>
        <end position="371"/>
    </location>
</feature>
<dbReference type="PANTHER" id="PTHR11360:SF312">
    <property type="entry name" value="KARMOISIN, ISOFORM B"/>
    <property type="match status" value="1"/>
</dbReference>
<reference evidence="2" key="1">
    <citation type="submission" date="2022-01" db="UniProtKB">
        <authorList>
            <consortium name="EnsemblMetazoa"/>
        </authorList>
    </citation>
    <scope>IDENTIFICATION</scope>
</reference>
<feature type="transmembrane region" description="Helical" evidence="1">
    <location>
        <begin position="224"/>
        <end position="240"/>
    </location>
</feature>
<feature type="transmembrane region" description="Helical" evidence="1">
    <location>
        <begin position="16"/>
        <end position="39"/>
    </location>
</feature>
<keyword evidence="1" id="KW-0812">Transmembrane</keyword>
<dbReference type="EnsemblMetazoa" id="XM_014396696.2">
    <property type="protein sequence ID" value="XP_014252182.1"/>
    <property type="gene ID" value="LOC106668180"/>
</dbReference>
<dbReference type="Proteomes" id="UP000494040">
    <property type="component" value="Unassembled WGS sequence"/>
</dbReference>
<keyword evidence="1" id="KW-0472">Membrane</keyword>
<evidence type="ECO:0000313" key="2">
    <source>
        <dbReference type="EnsemblMetazoa" id="XP_014252182.1"/>
    </source>
</evidence>
<sequence>MAEEAFAHAEGGARAWAVMMGSFLCNGIIFGLINTYSVLYVQLQDELIQEHVPDASSKAALVGSLAIGTTFFFSPVAGIMTDRIGVRLTTLIGGFLASLGLFLSSFLTHNVGALYLTYGVMFGVGASLAYTPSLVILGHYFRKYLGLVNGFVTMGSSVFTMVMPYLIHMLLLKVALANTIRCLSFLMAGLMLCALLFKPLPQAKIEKKKLESLLNTDIWRNKRYVIWALLIPLALFGYFVPYVHMVKFVNEGFEGEDGKLLVLCIGCTSGIGRLVFGKIADIPNIDRIFLQQVSFVVIGTLTMLMTVTDNFYVLLLIALGMGLFDGCFISLLGPIAFDICGQSGAGQAIGFLLGFCSIPLTVGPPLAGLIYDHTQSYTLPFLLAGIPPIVGGLALSLVRCFKLEDREDTDTGREYGKLRRILLEKMSCGNEDRC</sequence>
<feature type="transmembrane region" description="Helical" evidence="1">
    <location>
        <begin position="260"/>
        <end position="276"/>
    </location>
</feature>